<evidence type="ECO:0000256" key="9">
    <source>
        <dbReference type="ARBA" id="ARBA00029962"/>
    </source>
</evidence>
<comment type="similarity">
    <text evidence="1 12">Belongs to the thymidylate kinase family.</text>
</comment>
<dbReference type="InterPro" id="IPR018095">
    <property type="entry name" value="Thymidylate_kin_CS"/>
</dbReference>
<comment type="caution">
    <text evidence="14">The sequence shown here is derived from an EMBL/GenBank/DDBJ whole genome shotgun (WGS) entry which is preliminary data.</text>
</comment>
<keyword evidence="6 12" id="KW-0547">Nucleotide-binding</keyword>
<evidence type="ECO:0000256" key="2">
    <source>
        <dbReference type="ARBA" id="ARBA00012980"/>
    </source>
</evidence>
<evidence type="ECO:0000256" key="6">
    <source>
        <dbReference type="ARBA" id="ARBA00022741"/>
    </source>
</evidence>
<keyword evidence="8 12" id="KW-0067">ATP-binding</keyword>
<dbReference type="HAMAP" id="MF_00165">
    <property type="entry name" value="Thymidylate_kinase"/>
    <property type="match status" value="1"/>
</dbReference>
<dbReference type="GO" id="GO:0006235">
    <property type="term" value="P:dTTP biosynthetic process"/>
    <property type="evidence" value="ECO:0007669"/>
    <property type="project" value="UniProtKB-UniRule"/>
</dbReference>
<dbReference type="AlphaFoldDB" id="M2U9A0"/>
<dbReference type="PANTHER" id="PTHR10344">
    <property type="entry name" value="THYMIDYLATE KINASE"/>
    <property type="match status" value="1"/>
</dbReference>
<evidence type="ECO:0000313" key="14">
    <source>
        <dbReference type="EMBL" id="EMD84547.1"/>
    </source>
</evidence>
<name>M2U9A0_9SPHN</name>
<evidence type="ECO:0000259" key="13">
    <source>
        <dbReference type="Pfam" id="PF02223"/>
    </source>
</evidence>
<evidence type="ECO:0000256" key="3">
    <source>
        <dbReference type="ARBA" id="ARBA00017144"/>
    </source>
</evidence>
<dbReference type="Pfam" id="PF02223">
    <property type="entry name" value="Thymidylate_kin"/>
    <property type="match status" value="1"/>
</dbReference>
<gene>
    <name evidence="12" type="primary">tmk</name>
    <name evidence="14" type="ORF">C725_0477</name>
</gene>
<feature type="binding site" evidence="12">
    <location>
        <begin position="11"/>
        <end position="18"/>
    </location>
    <ligand>
        <name>ATP</name>
        <dbReference type="ChEBI" id="CHEBI:30616"/>
    </ligand>
</feature>
<dbReference type="PATRIC" id="fig|1234595.3.peg.476"/>
<dbReference type="OrthoDB" id="9774907at2"/>
<comment type="catalytic activity">
    <reaction evidence="10 12">
        <text>dTMP + ATP = dTDP + ADP</text>
        <dbReference type="Rhea" id="RHEA:13517"/>
        <dbReference type="ChEBI" id="CHEBI:30616"/>
        <dbReference type="ChEBI" id="CHEBI:58369"/>
        <dbReference type="ChEBI" id="CHEBI:63528"/>
        <dbReference type="ChEBI" id="CHEBI:456216"/>
        <dbReference type="EC" id="2.7.4.9"/>
    </reaction>
</comment>
<evidence type="ECO:0000256" key="10">
    <source>
        <dbReference type="ARBA" id="ARBA00048743"/>
    </source>
</evidence>
<dbReference type="PANTHER" id="PTHR10344:SF4">
    <property type="entry name" value="UMP-CMP KINASE 2, MITOCHONDRIAL"/>
    <property type="match status" value="1"/>
</dbReference>
<evidence type="ECO:0000256" key="8">
    <source>
        <dbReference type="ARBA" id="ARBA00022840"/>
    </source>
</evidence>
<dbReference type="NCBIfam" id="TIGR00041">
    <property type="entry name" value="DTMP_kinase"/>
    <property type="match status" value="1"/>
</dbReference>
<protein>
    <recommendedName>
        <fullName evidence="3 12">Thymidylate kinase</fullName>
        <ecNumber evidence="2 12">2.7.4.9</ecNumber>
    </recommendedName>
    <alternativeName>
        <fullName evidence="9 12">dTMP kinase</fullName>
    </alternativeName>
</protein>
<dbReference type="CDD" id="cd01672">
    <property type="entry name" value="TMPK"/>
    <property type="match status" value="1"/>
</dbReference>
<evidence type="ECO:0000256" key="12">
    <source>
        <dbReference type="HAMAP-Rule" id="MF_00165"/>
    </source>
</evidence>
<organism evidence="14 15">
    <name type="scientific">Pacificimonas flava</name>
    <dbReference type="NCBI Taxonomy" id="1234595"/>
    <lineage>
        <taxon>Bacteria</taxon>
        <taxon>Pseudomonadati</taxon>
        <taxon>Pseudomonadota</taxon>
        <taxon>Alphaproteobacteria</taxon>
        <taxon>Sphingomonadales</taxon>
        <taxon>Sphingosinicellaceae</taxon>
        <taxon>Pacificimonas</taxon>
    </lineage>
</organism>
<dbReference type="RefSeq" id="WP_008599926.1">
    <property type="nucleotide sequence ID" value="NZ_AMRV01000001.1"/>
</dbReference>
<dbReference type="Proteomes" id="UP000011717">
    <property type="component" value="Unassembled WGS sequence"/>
</dbReference>
<dbReference type="InterPro" id="IPR039430">
    <property type="entry name" value="Thymidylate_kin-like_dom"/>
</dbReference>
<keyword evidence="5 12" id="KW-0545">Nucleotide biosynthesis</keyword>
<dbReference type="InterPro" id="IPR027417">
    <property type="entry name" value="P-loop_NTPase"/>
</dbReference>
<evidence type="ECO:0000256" key="4">
    <source>
        <dbReference type="ARBA" id="ARBA00022679"/>
    </source>
</evidence>
<dbReference type="GO" id="GO:0006227">
    <property type="term" value="P:dUDP biosynthetic process"/>
    <property type="evidence" value="ECO:0007669"/>
    <property type="project" value="TreeGrafter"/>
</dbReference>
<keyword evidence="7 12" id="KW-0418">Kinase</keyword>
<dbReference type="PROSITE" id="PS01331">
    <property type="entry name" value="THYMIDYLATE_KINASE"/>
    <property type="match status" value="1"/>
</dbReference>
<evidence type="ECO:0000256" key="11">
    <source>
        <dbReference type="ARBA" id="ARBA00057735"/>
    </source>
</evidence>
<keyword evidence="15" id="KW-1185">Reference proteome</keyword>
<comment type="function">
    <text evidence="11 12">Phosphorylation of dTMP to form dTDP in both de novo and salvage pathways of dTTP synthesis.</text>
</comment>
<evidence type="ECO:0000256" key="7">
    <source>
        <dbReference type="ARBA" id="ARBA00022777"/>
    </source>
</evidence>
<dbReference type="SUPFAM" id="SSF52540">
    <property type="entry name" value="P-loop containing nucleoside triphosphate hydrolases"/>
    <property type="match status" value="1"/>
</dbReference>
<accession>M2U9A0</accession>
<dbReference type="GO" id="GO:0005524">
    <property type="term" value="F:ATP binding"/>
    <property type="evidence" value="ECO:0007669"/>
    <property type="project" value="UniProtKB-UniRule"/>
</dbReference>
<dbReference type="GO" id="GO:0005829">
    <property type="term" value="C:cytosol"/>
    <property type="evidence" value="ECO:0007669"/>
    <property type="project" value="TreeGrafter"/>
</dbReference>
<dbReference type="EC" id="2.7.4.9" evidence="2 12"/>
<evidence type="ECO:0000313" key="15">
    <source>
        <dbReference type="Proteomes" id="UP000011717"/>
    </source>
</evidence>
<reference evidence="14 15" key="1">
    <citation type="journal article" date="2013" name="Genome Announc.">
        <title>Draft Genome Sequence of Strain JLT2015T, Belonging to the Family Sphingomonadaceae of the Alphaproteobacteria.</title>
        <authorList>
            <person name="Tang K."/>
            <person name="Liu K."/>
            <person name="Li S."/>
            <person name="Jiao N."/>
        </authorList>
    </citation>
    <scope>NUCLEOTIDE SEQUENCE [LARGE SCALE GENOMIC DNA]</scope>
    <source>
        <strain evidence="14 15">JLT2015</strain>
    </source>
</reference>
<sequence length="208" mass="22622">MRCGRFISFEGGEGSGKTTQIARLAETLRARGHDVVTTREPGGTDGAEAIRKLLLEGDAGRWTGRTEALLMNAARAEHVERLIRPALEAGAWVLTDRYAHSTLAYQGGGRGLESDELIALHFIATAGLWPDLTLLLDIEPEEGLARAGKRLDPNTRFDEETIEFHEEVRDVFRDIADVDERVALINAAADPDGVAGAILAEVEARLNP</sequence>
<dbReference type="GO" id="GO:0006233">
    <property type="term" value="P:dTDP biosynthetic process"/>
    <property type="evidence" value="ECO:0007669"/>
    <property type="project" value="InterPro"/>
</dbReference>
<feature type="domain" description="Thymidylate kinase-like" evidence="13">
    <location>
        <begin position="9"/>
        <end position="190"/>
    </location>
</feature>
<evidence type="ECO:0000256" key="1">
    <source>
        <dbReference type="ARBA" id="ARBA00009776"/>
    </source>
</evidence>
<evidence type="ECO:0000256" key="5">
    <source>
        <dbReference type="ARBA" id="ARBA00022727"/>
    </source>
</evidence>
<dbReference type="InterPro" id="IPR018094">
    <property type="entry name" value="Thymidylate_kinase"/>
</dbReference>
<dbReference type="GO" id="GO:0004798">
    <property type="term" value="F:dTMP kinase activity"/>
    <property type="evidence" value="ECO:0007669"/>
    <property type="project" value="UniProtKB-UniRule"/>
</dbReference>
<proteinExistence type="inferred from homology"/>
<keyword evidence="4 12" id="KW-0808">Transferase</keyword>
<dbReference type="EMBL" id="AMRV01000001">
    <property type="protein sequence ID" value="EMD84547.1"/>
    <property type="molecule type" value="Genomic_DNA"/>
</dbReference>
<dbReference type="FunFam" id="3.40.50.300:FF:000225">
    <property type="entry name" value="Thymidylate kinase"/>
    <property type="match status" value="1"/>
</dbReference>
<dbReference type="Gene3D" id="3.40.50.300">
    <property type="entry name" value="P-loop containing nucleotide triphosphate hydrolases"/>
    <property type="match status" value="1"/>
</dbReference>